<name>A0ABV8M1U5_9ACTN</name>
<keyword evidence="1" id="KW-0732">Signal</keyword>
<sequence>MIKRGVMLVVALVMGLPGAAWADDPFEARVYATREGLIGEVTANGHRIASEDLFAALPSRLGLAGRNQGNRTVRVCTATRCVFIPVWDVGPWNTKDDYWNANRQMWKDLPRGKPAAQAAYADGYNRGRDEFGRTVSNPAGIDLADRAFRDGLGLRDNAWVRVAFLWTTPGPRGSVATDGSPLLVRDKPSRTGAVVGFAAGAAQLPISCQIRGEQITGEAGATDLWDRVAPGKYVSHAFVATPAGFTAPPCTPAP</sequence>
<organism evidence="2 3">
    <name type="scientific">Hamadaea flava</name>
    <dbReference type="NCBI Taxonomy" id="1742688"/>
    <lineage>
        <taxon>Bacteria</taxon>
        <taxon>Bacillati</taxon>
        <taxon>Actinomycetota</taxon>
        <taxon>Actinomycetes</taxon>
        <taxon>Micromonosporales</taxon>
        <taxon>Micromonosporaceae</taxon>
        <taxon>Hamadaea</taxon>
    </lineage>
</organism>
<evidence type="ECO:0000256" key="1">
    <source>
        <dbReference type="SAM" id="SignalP"/>
    </source>
</evidence>
<dbReference type="Proteomes" id="UP001595816">
    <property type="component" value="Unassembled WGS sequence"/>
</dbReference>
<reference evidence="3" key="1">
    <citation type="journal article" date="2019" name="Int. J. Syst. Evol. Microbiol.">
        <title>The Global Catalogue of Microorganisms (GCM) 10K type strain sequencing project: providing services to taxonomists for standard genome sequencing and annotation.</title>
        <authorList>
            <consortium name="The Broad Institute Genomics Platform"/>
            <consortium name="The Broad Institute Genome Sequencing Center for Infectious Disease"/>
            <person name="Wu L."/>
            <person name="Ma J."/>
        </authorList>
    </citation>
    <scope>NUCLEOTIDE SEQUENCE [LARGE SCALE GENOMIC DNA]</scope>
    <source>
        <strain evidence="3">CGMCC 4.7289</strain>
    </source>
</reference>
<protein>
    <submittedName>
        <fullName evidence="2">Uncharacterized protein</fullName>
    </submittedName>
</protein>
<dbReference type="EMBL" id="JBHSAY010000031">
    <property type="protein sequence ID" value="MFC4136533.1"/>
    <property type="molecule type" value="Genomic_DNA"/>
</dbReference>
<evidence type="ECO:0000313" key="2">
    <source>
        <dbReference type="EMBL" id="MFC4136533.1"/>
    </source>
</evidence>
<proteinExistence type="predicted"/>
<dbReference type="RefSeq" id="WP_253758552.1">
    <property type="nucleotide sequence ID" value="NZ_JAMZDZ010000001.1"/>
</dbReference>
<keyword evidence="3" id="KW-1185">Reference proteome</keyword>
<feature type="chain" id="PRO_5046673813" evidence="1">
    <location>
        <begin position="23"/>
        <end position="254"/>
    </location>
</feature>
<feature type="signal peptide" evidence="1">
    <location>
        <begin position="1"/>
        <end position="22"/>
    </location>
</feature>
<gene>
    <name evidence="2" type="ORF">ACFOZ4_38500</name>
</gene>
<evidence type="ECO:0000313" key="3">
    <source>
        <dbReference type="Proteomes" id="UP001595816"/>
    </source>
</evidence>
<comment type="caution">
    <text evidence="2">The sequence shown here is derived from an EMBL/GenBank/DDBJ whole genome shotgun (WGS) entry which is preliminary data.</text>
</comment>
<accession>A0ABV8M1U5</accession>